<dbReference type="SUPFAM" id="SSF81891">
    <property type="entry name" value="Poly A polymerase C-terminal region-like"/>
    <property type="match status" value="1"/>
</dbReference>
<evidence type="ECO:0000313" key="11">
    <source>
        <dbReference type="EMBL" id="HIR53979.1"/>
    </source>
</evidence>
<evidence type="ECO:0000313" key="12">
    <source>
        <dbReference type="Proteomes" id="UP000824238"/>
    </source>
</evidence>
<evidence type="ECO:0000256" key="3">
    <source>
        <dbReference type="ARBA" id="ARBA00022694"/>
    </source>
</evidence>
<dbReference type="Pfam" id="PF12627">
    <property type="entry name" value="PolyA_pol_RNAbd"/>
    <property type="match status" value="1"/>
</dbReference>
<dbReference type="InterPro" id="IPR032828">
    <property type="entry name" value="PolyA_RNA-bd"/>
</dbReference>
<dbReference type="GO" id="GO:0046872">
    <property type="term" value="F:metal ion binding"/>
    <property type="evidence" value="ECO:0007669"/>
    <property type="project" value="UniProtKB-KW"/>
</dbReference>
<keyword evidence="8" id="KW-0694">RNA-binding</keyword>
<feature type="domain" description="Poly A polymerase head" evidence="9">
    <location>
        <begin position="24"/>
        <end position="142"/>
    </location>
</feature>
<dbReference type="Gene3D" id="1.10.3090.10">
    <property type="entry name" value="cca-adding enzyme, domain 2"/>
    <property type="match status" value="1"/>
</dbReference>
<dbReference type="AlphaFoldDB" id="A0A9D1IYK6"/>
<keyword evidence="3" id="KW-0819">tRNA processing</keyword>
<evidence type="ECO:0000256" key="6">
    <source>
        <dbReference type="ARBA" id="ARBA00022741"/>
    </source>
</evidence>
<evidence type="ECO:0000256" key="1">
    <source>
        <dbReference type="ARBA" id="ARBA00001946"/>
    </source>
</evidence>
<evidence type="ECO:0000256" key="4">
    <source>
        <dbReference type="ARBA" id="ARBA00022695"/>
    </source>
</evidence>
<dbReference type="GO" id="GO:0016779">
    <property type="term" value="F:nucleotidyltransferase activity"/>
    <property type="evidence" value="ECO:0007669"/>
    <property type="project" value="UniProtKB-KW"/>
</dbReference>
<proteinExistence type="inferred from homology"/>
<protein>
    <submittedName>
        <fullName evidence="11">tRNA nucleotidyltransferase</fullName>
    </submittedName>
</protein>
<dbReference type="PANTHER" id="PTHR46173:SF1">
    <property type="entry name" value="CCA TRNA NUCLEOTIDYLTRANSFERASE 1, MITOCHONDRIAL"/>
    <property type="match status" value="1"/>
</dbReference>
<dbReference type="Proteomes" id="UP000824238">
    <property type="component" value="Unassembled WGS sequence"/>
</dbReference>
<accession>A0A9D1IYK6</accession>
<evidence type="ECO:0000256" key="2">
    <source>
        <dbReference type="ARBA" id="ARBA00022679"/>
    </source>
</evidence>
<dbReference type="Gene3D" id="3.30.460.10">
    <property type="entry name" value="Beta Polymerase, domain 2"/>
    <property type="match status" value="1"/>
</dbReference>
<keyword evidence="7" id="KW-0460">Magnesium</keyword>
<keyword evidence="2 8" id="KW-0808">Transferase</keyword>
<comment type="cofactor">
    <cofactor evidence="1">
        <name>Mg(2+)</name>
        <dbReference type="ChEBI" id="CHEBI:18420"/>
    </cofactor>
</comment>
<evidence type="ECO:0000256" key="8">
    <source>
        <dbReference type="RuleBase" id="RU003953"/>
    </source>
</evidence>
<dbReference type="InterPro" id="IPR050264">
    <property type="entry name" value="Bact_CCA-adding_enz_type3_sf"/>
</dbReference>
<evidence type="ECO:0000256" key="7">
    <source>
        <dbReference type="ARBA" id="ARBA00022842"/>
    </source>
</evidence>
<sequence length="377" mass="41016">MKAPPKYVLNILCALYSAGHRAVLAGGCVRDNLLGRRPSDWDIASSASPEEVLALFPRCVPTGIKHGTVTVLSGGGSVEVTAFRAEGGYSDHRRPDSVSFGCPLEADLARRDLTVNAMAMDAAGEITDPFGGRDDLRRRLLRCVGEPERRFDEDALRMLRTVRFSAQLGFDIEPRTLEAIRALAHLASGLSAERVREELLKTLRSPAPGLVWQLVDLGLLGACLAPGDASAPREALDVLPIYARLAHFCRGLELGGYIMSTDRFLAALRFDGETLRRTASAVEVLKSGSRDWKRLLRGHGEAAVLAAHPKNRALRAVLRSGECWELSSLAIGGRELAALGYSGPELGRELRRLLDHVIDCPADNRADILCKLVERKV</sequence>
<dbReference type="GO" id="GO:0000166">
    <property type="term" value="F:nucleotide binding"/>
    <property type="evidence" value="ECO:0007669"/>
    <property type="project" value="UniProtKB-KW"/>
</dbReference>
<dbReference type="InterPro" id="IPR002646">
    <property type="entry name" value="PolA_pol_head_dom"/>
</dbReference>
<dbReference type="EMBL" id="DVHH01000001">
    <property type="protein sequence ID" value="HIR53979.1"/>
    <property type="molecule type" value="Genomic_DNA"/>
</dbReference>
<dbReference type="SUPFAM" id="SSF81301">
    <property type="entry name" value="Nucleotidyltransferase"/>
    <property type="match status" value="1"/>
</dbReference>
<dbReference type="GO" id="GO:0000049">
    <property type="term" value="F:tRNA binding"/>
    <property type="evidence" value="ECO:0007669"/>
    <property type="project" value="TreeGrafter"/>
</dbReference>
<evidence type="ECO:0000259" key="10">
    <source>
        <dbReference type="Pfam" id="PF12627"/>
    </source>
</evidence>
<feature type="domain" description="tRNA nucleotidyltransferase/poly(A) polymerase RNA and SrmB- binding" evidence="10">
    <location>
        <begin position="169"/>
        <end position="220"/>
    </location>
</feature>
<comment type="caution">
    <text evidence="11">The sequence shown here is derived from an EMBL/GenBank/DDBJ whole genome shotgun (WGS) entry which is preliminary data.</text>
</comment>
<reference evidence="11" key="1">
    <citation type="submission" date="2020-10" db="EMBL/GenBank/DDBJ databases">
        <authorList>
            <person name="Gilroy R."/>
        </authorList>
    </citation>
    <scope>NUCLEOTIDE SEQUENCE</scope>
    <source>
        <strain evidence="11">ChiGjej3B3-7149</strain>
    </source>
</reference>
<reference evidence="11" key="2">
    <citation type="journal article" date="2021" name="PeerJ">
        <title>Extensive microbial diversity within the chicken gut microbiome revealed by metagenomics and culture.</title>
        <authorList>
            <person name="Gilroy R."/>
            <person name="Ravi A."/>
            <person name="Getino M."/>
            <person name="Pursley I."/>
            <person name="Horton D.L."/>
            <person name="Alikhan N.F."/>
            <person name="Baker D."/>
            <person name="Gharbi K."/>
            <person name="Hall N."/>
            <person name="Watson M."/>
            <person name="Adriaenssens E.M."/>
            <person name="Foster-Nyarko E."/>
            <person name="Jarju S."/>
            <person name="Secka A."/>
            <person name="Antonio M."/>
            <person name="Oren A."/>
            <person name="Chaudhuri R.R."/>
            <person name="La Ragione R."/>
            <person name="Hildebrand F."/>
            <person name="Pallen M.J."/>
        </authorList>
    </citation>
    <scope>NUCLEOTIDE SEQUENCE</scope>
    <source>
        <strain evidence="11">ChiGjej3B3-7149</strain>
    </source>
</reference>
<dbReference type="GO" id="GO:0008033">
    <property type="term" value="P:tRNA processing"/>
    <property type="evidence" value="ECO:0007669"/>
    <property type="project" value="UniProtKB-KW"/>
</dbReference>
<dbReference type="PANTHER" id="PTHR46173">
    <property type="entry name" value="CCA TRNA NUCLEOTIDYLTRANSFERASE 1, MITOCHONDRIAL"/>
    <property type="match status" value="1"/>
</dbReference>
<comment type="similarity">
    <text evidence="8">Belongs to the tRNA nucleotidyltransferase/poly(A) polymerase family.</text>
</comment>
<gene>
    <name evidence="11" type="ORF">IAD36_00020</name>
</gene>
<organism evidence="11 12">
    <name type="scientific">Candidatus Scatomorpha intestinigallinarum</name>
    <dbReference type="NCBI Taxonomy" id="2840923"/>
    <lineage>
        <taxon>Bacteria</taxon>
        <taxon>Bacillati</taxon>
        <taxon>Bacillota</taxon>
        <taxon>Clostridia</taxon>
        <taxon>Eubacteriales</taxon>
        <taxon>Candidatus Scatomorpha</taxon>
    </lineage>
</organism>
<keyword evidence="6" id="KW-0547">Nucleotide-binding</keyword>
<evidence type="ECO:0000256" key="5">
    <source>
        <dbReference type="ARBA" id="ARBA00022723"/>
    </source>
</evidence>
<name>A0A9D1IYK6_9FIRM</name>
<evidence type="ECO:0000259" key="9">
    <source>
        <dbReference type="Pfam" id="PF01743"/>
    </source>
</evidence>
<keyword evidence="5" id="KW-0479">Metal-binding</keyword>
<dbReference type="InterPro" id="IPR043519">
    <property type="entry name" value="NT_sf"/>
</dbReference>
<dbReference type="CDD" id="cd05398">
    <property type="entry name" value="NT_ClassII-CCAase"/>
    <property type="match status" value="1"/>
</dbReference>
<keyword evidence="4" id="KW-0548">Nucleotidyltransferase</keyword>
<dbReference type="Pfam" id="PF01743">
    <property type="entry name" value="PolyA_pol"/>
    <property type="match status" value="1"/>
</dbReference>